<evidence type="ECO:0000313" key="2">
    <source>
        <dbReference type="Proteomes" id="UP000002009"/>
    </source>
</evidence>
<reference evidence="1 2" key="1">
    <citation type="journal article" date="2009" name="Science">
        <title>Green evolution and dynamic adaptations revealed by genomes of the marine picoeukaryotes Micromonas.</title>
        <authorList>
            <person name="Worden A.Z."/>
            <person name="Lee J.H."/>
            <person name="Mock T."/>
            <person name="Rouze P."/>
            <person name="Simmons M.P."/>
            <person name="Aerts A.L."/>
            <person name="Allen A.E."/>
            <person name="Cuvelier M.L."/>
            <person name="Derelle E."/>
            <person name="Everett M.V."/>
            <person name="Foulon E."/>
            <person name="Grimwood J."/>
            <person name="Gundlach H."/>
            <person name="Henrissat B."/>
            <person name="Napoli C."/>
            <person name="McDonald S.M."/>
            <person name="Parker M.S."/>
            <person name="Rombauts S."/>
            <person name="Salamov A."/>
            <person name="Von Dassow P."/>
            <person name="Badger J.H."/>
            <person name="Coutinho P.M."/>
            <person name="Demir E."/>
            <person name="Dubchak I."/>
            <person name="Gentemann C."/>
            <person name="Eikrem W."/>
            <person name="Gready J.E."/>
            <person name="John U."/>
            <person name="Lanier W."/>
            <person name="Lindquist E.A."/>
            <person name="Lucas S."/>
            <person name="Mayer K.F."/>
            <person name="Moreau H."/>
            <person name="Not F."/>
            <person name="Otillar R."/>
            <person name="Panaud O."/>
            <person name="Pangilinan J."/>
            <person name="Paulsen I."/>
            <person name="Piegu B."/>
            <person name="Poliakov A."/>
            <person name="Robbens S."/>
            <person name="Schmutz J."/>
            <person name="Toulza E."/>
            <person name="Wyss T."/>
            <person name="Zelensky A."/>
            <person name="Zhou K."/>
            <person name="Armbrust E.V."/>
            <person name="Bhattacharya D."/>
            <person name="Goodenough U.W."/>
            <person name="Van de Peer Y."/>
            <person name="Grigoriev I.V."/>
        </authorList>
    </citation>
    <scope>NUCLEOTIDE SEQUENCE [LARGE SCALE GENOMIC DNA]</scope>
    <source>
        <strain evidence="2">RCC299 / NOUM17</strain>
    </source>
</reference>
<dbReference type="KEGG" id="mis:MICPUN_101737"/>
<dbReference type="AlphaFoldDB" id="C1FFD1"/>
<keyword evidence="2" id="KW-1185">Reference proteome</keyword>
<sequence>MAESPATALRRYQTDLRKLVRGGFNRYADAKKCWVVWTDDARNALTDAANGAIVGDVGASNPLPERLSSIPGLERALRARRRESSAGQLRELKAVHAAGCAAVFDAIGQCERVVEEARTRVEAWSNQSEGAGDDRDRREGHPLFGSLRAGDMIDLLSAAIGMIRRDCEAKAALLEETIRALEESDPALAALRAKVATSRDDGNDDGSDGEERLALSREALTTIVATWILSPYVNKEVLAEIDAVAALEMRD</sequence>
<proteinExistence type="predicted"/>
<dbReference type="GeneID" id="8245442"/>
<dbReference type="RefSeq" id="XP_002508091.1">
    <property type="nucleotide sequence ID" value="XM_002508045.1"/>
</dbReference>
<dbReference type="InParanoid" id="C1FFD1"/>
<gene>
    <name evidence="1" type="ORF">MICPUN_101737</name>
</gene>
<organism evidence="1 2">
    <name type="scientific">Micromonas commoda (strain RCC299 / NOUM17 / CCMP2709)</name>
    <name type="common">Picoplanktonic green alga</name>
    <dbReference type="NCBI Taxonomy" id="296587"/>
    <lineage>
        <taxon>Eukaryota</taxon>
        <taxon>Viridiplantae</taxon>
        <taxon>Chlorophyta</taxon>
        <taxon>Mamiellophyceae</taxon>
        <taxon>Mamiellales</taxon>
        <taxon>Mamiellaceae</taxon>
        <taxon>Micromonas</taxon>
    </lineage>
</organism>
<accession>C1FFD1</accession>
<evidence type="ECO:0000313" key="1">
    <source>
        <dbReference type="EMBL" id="ACO69349.1"/>
    </source>
</evidence>
<dbReference type="OrthoDB" id="10649170at2759"/>
<dbReference type="Proteomes" id="UP000002009">
    <property type="component" value="Chromosome 8"/>
</dbReference>
<name>C1FFD1_MICCC</name>
<dbReference type="OMA" id="TTIVATW"/>
<protein>
    <submittedName>
        <fullName evidence="1">Uncharacterized protein</fullName>
    </submittedName>
</protein>
<dbReference type="EMBL" id="CP001575">
    <property type="protein sequence ID" value="ACO69349.1"/>
    <property type="molecule type" value="Genomic_DNA"/>
</dbReference>